<accession>A0A4R2KJS0</accession>
<organism evidence="1 2">
    <name type="scientific">Rhodovulum euryhalinum</name>
    <dbReference type="NCBI Taxonomy" id="35805"/>
    <lineage>
        <taxon>Bacteria</taxon>
        <taxon>Pseudomonadati</taxon>
        <taxon>Pseudomonadota</taxon>
        <taxon>Alphaproteobacteria</taxon>
        <taxon>Rhodobacterales</taxon>
        <taxon>Paracoccaceae</taxon>
        <taxon>Rhodovulum</taxon>
    </lineage>
</organism>
<reference evidence="1 2" key="1">
    <citation type="submission" date="2019-03" db="EMBL/GenBank/DDBJ databases">
        <title>Genomic Encyclopedia of Type Strains, Phase IV (KMG-IV): sequencing the most valuable type-strain genomes for metagenomic binning, comparative biology and taxonomic classification.</title>
        <authorList>
            <person name="Goeker M."/>
        </authorList>
    </citation>
    <scope>NUCLEOTIDE SEQUENCE [LARGE SCALE GENOMIC DNA]</scope>
    <source>
        <strain evidence="1 2">DSM 4868</strain>
    </source>
</reference>
<dbReference type="EMBL" id="SLWW01000010">
    <property type="protein sequence ID" value="TCO70258.1"/>
    <property type="molecule type" value="Genomic_DNA"/>
</dbReference>
<keyword evidence="2" id="KW-1185">Reference proteome</keyword>
<sequence>MRKTHLATFCNIESEYGPRAERVTVRQTDGFGNTERKVSVRLSRARFDELYDEIAAEFNDGTAPEFNANAAERLLLRCGALDALENR</sequence>
<protein>
    <submittedName>
        <fullName evidence="1">Uncharacterized protein</fullName>
    </submittedName>
</protein>
<name>A0A4R2KJS0_9RHOB</name>
<proteinExistence type="predicted"/>
<dbReference type="RefSeq" id="WP_132545443.1">
    <property type="nucleotide sequence ID" value="NZ_SLWW01000010.1"/>
</dbReference>
<comment type="caution">
    <text evidence="1">The sequence shown here is derived from an EMBL/GenBank/DDBJ whole genome shotgun (WGS) entry which is preliminary data.</text>
</comment>
<evidence type="ECO:0000313" key="1">
    <source>
        <dbReference type="EMBL" id="TCO70258.1"/>
    </source>
</evidence>
<dbReference type="Proteomes" id="UP000295142">
    <property type="component" value="Unassembled WGS sequence"/>
</dbReference>
<dbReference type="AlphaFoldDB" id="A0A4R2KJS0"/>
<gene>
    <name evidence="1" type="ORF">EV655_11022</name>
</gene>
<evidence type="ECO:0000313" key="2">
    <source>
        <dbReference type="Proteomes" id="UP000295142"/>
    </source>
</evidence>